<dbReference type="EMBL" id="OK539833">
    <property type="protein sequence ID" value="UGL60317.1"/>
    <property type="molecule type" value="Genomic_DNA"/>
</dbReference>
<keyword evidence="1" id="KW-1230">Viral tail fiber protein</keyword>
<keyword evidence="5" id="KW-1185">Reference proteome</keyword>
<dbReference type="Proteomes" id="UP001305634">
    <property type="component" value="Segment"/>
</dbReference>
<protein>
    <submittedName>
        <fullName evidence="4">Tail fiber protein</fullName>
    </submittedName>
</protein>
<dbReference type="Pfam" id="PF21939">
    <property type="entry name" value="Gp10_C"/>
    <property type="match status" value="1"/>
</dbReference>
<evidence type="ECO:0000256" key="1">
    <source>
        <dbReference type="ARBA" id="ARBA00022672"/>
    </source>
</evidence>
<organism evidence="4 5">
    <name type="scientific">Salmonella phage vB_SenM-pSJ21</name>
    <dbReference type="NCBI Taxonomy" id="2894725"/>
    <lineage>
        <taxon>Viruses</taxon>
        <taxon>Duplodnaviria</taxon>
        <taxon>Heunggongvirae</taxon>
        <taxon>Uroviricota</taxon>
        <taxon>Caudoviricetes</taxon>
        <taxon>Andersonviridae</taxon>
        <taxon>Ounavirinae</taxon>
        <taxon>Felixounavirus</taxon>
        <taxon>Felixounavirus pSJ21</taxon>
    </lineage>
</organism>
<evidence type="ECO:0000256" key="2">
    <source>
        <dbReference type="ARBA" id="ARBA00022804"/>
    </source>
</evidence>
<dbReference type="GO" id="GO:0019062">
    <property type="term" value="P:virion attachment to host cell"/>
    <property type="evidence" value="ECO:0007669"/>
    <property type="project" value="UniProtKB-KW"/>
</dbReference>
<evidence type="ECO:0000259" key="3">
    <source>
        <dbReference type="Pfam" id="PF21939"/>
    </source>
</evidence>
<dbReference type="PANTHER" id="PTHR35191">
    <property type="entry name" value="PROPHAGE SIDE TAIL FIBER PROTEIN HOMOLOG STFQ-RELATED"/>
    <property type="match status" value="1"/>
</dbReference>
<evidence type="ECO:0000313" key="5">
    <source>
        <dbReference type="Proteomes" id="UP001305634"/>
    </source>
</evidence>
<name>A0AA94WTL2_9CAUD</name>
<accession>A0AA94WTL2</accession>
<keyword evidence="2" id="KW-1160">Virus entry into host cell</keyword>
<keyword evidence="2" id="KW-0945">Host-virus interaction</keyword>
<dbReference type="PANTHER" id="PTHR35191:SF1">
    <property type="entry name" value="PROPHAGE SIDE TAIL FIBER PROTEIN HOMOLOG STFQ-RELATED"/>
    <property type="match status" value="1"/>
</dbReference>
<keyword evidence="1" id="KW-0946">Virion</keyword>
<evidence type="ECO:0000313" key="4">
    <source>
        <dbReference type="EMBL" id="UGL60317.1"/>
    </source>
</evidence>
<keyword evidence="1" id="KW-1227">Viral tail protein</keyword>
<proteinExistence type="predicted"/>
<reference evidence="4 5" key="1">
    <citation type="submission" date="2021-10" db="EMBL/GenBank/DDBJ databases">
        <title>Complete genome sequence of Salmonella virus vB_SenM-pSJ21.</title>
        <authorList>
            <person name="Park S.Y."/>
            <person name="Kwon H.M."/>
            <person name="Kim J.H."/>
        </authorList>
    </citation>
    <scope>NUCLEOTIDE SEQUENCE [LARGE SCALE GENOMIC DNA]</scope>
</reference>
<dbReference type="InterPro" id="IPR053827">
    <property type="entry name" value="Gp10_C"/>
</dbReference>
<dbReference type="GO" id="GO:0098024">
    <property type="term" value="C:virus tail, fiber"/>
    <property type="evidence" value="ECO:0007669"/>
    <property type="project" value="UniProtKB-KW"/>
</dbReference>
<dbReference type="InterPro" id="IPR051934">
    <property type="entry name" value="Phage_Tail_Fiber_Structural"/>
</dbReference>
<sequence length="429" mass="45041">MAVGEIQISALPQAALPIDLSDIFHLKQGIEDKRCTLEQLLAPHSSLRNNPHGVTKTQIGLDNVINALQLVAANNLSDITNVDEARANLQIMSSEEVNSLVQQHINDKSNPHNTTKAQVGLSNVQNWTTSNLYNEDADKYATARAVNNLYKAVQASYPVGTIHLSMNPANPSTYLICGGTWELVSRGRALVGYDSDSRPVGSNFGSSSVSLSSNNLPSHSHSIYLTGGGHTHGAAITIDGFDYGNKSTNSFDYGTKTTNTTGAHTHSVSGSTNTTGNHTHTVGGHYVGDSIGGKPRVQVYGTEQVSSVAGDHSHTISGSTNTTGNHQHTVAIGAHTHTVAIGAHTHKGTVTLQSSEHTHSGTTGTTGAGQAFIGAHTHTVAIGAHTHKGTVTLQSSEHTHSGTTGTTGAGQAFSVEQPSFVVYVWQRTA</sequence>
<keyword evidence="2" id="KW-1161">Viral attachment to host cell</keyword>
<feature type="domain" description="Baseplate structural protein Gp10 C-terminal" evidence="3">
    <location>
        <begin position="154"/>
        <end position="275"/>
    </location>
</feature>